<gene>
    <name evidence="2" type="ORF">DKC05_25730</name>
</gene>
<accession>A0AB33FW60</accession>
<dbReference type="AlphaFoldDB" id="A0AB33FW60"/>
<feature type="transmembrane region" description="Helical" evidence="1">
    <location>
        <begin position="46"/>
        <end position="66"/>
    </location>
</feature>
<keyword evidence="1" id="KW-1133">Transmembrane helix</keyword>
<organism evidence="2 3">
    <name type="scientific">Serratia marcescens</name>
    <dbReference type="NCBI Taxonomy" id="615"/>
    <lineage>
        <taxon>Bacteria</taxon>
        <taxon>Pseudomonadati</taxon>
        <taxon>Pseudomonadota</taxon>
        <taxon>Gammaproteobacteria</taxon>
        <taxon>Enterobacterales</taxon>
        <taxon>Yersiniaceae</taxon>
        <taxon>Serratia</taxon>
    </lineage>
</organism>
<reference evidence="2 3" key="1">
    <citation type="submission" date="2018-05" db="EMBL/GenBank/DDBJ databases">
        <title>Klebsiella quasipneumonaiae provides a window into carbapenemase gene transfer, plasmid rearrangements and nosocomial acquisition from the hospital environment.</title>
        <authorList>
            <person name="Mathers A.J."/>
            <person name="Vegesana K."/>
            <person name="Stoesser N."/>
            <person name="Crook D."/>
            <person name="Vaughan A."/>
            <person name="Barry K."/>
            <person name="Parikh H."/>
            <person name="Sebra R."/>
            <person name="Kotay S."/>
            <person name="Walker A.S."/>
            <person name="Sheppard A.E."/>
        </authorList>
    </citation>
    <scope>NUCLEOTIDE SEQUENCE [LARGE SCALE GENOMIC DNA]</scope>
    <source>
        <strain evidence="2 3">CAV1761</strain>
    </source>
</reference>
<protein>
    <submittedName>
        <fullName evidence="2">Uncharacterized protein</fullName>
    </submittedName>
</protein>
<feature type="transmembrane region" description="Helical" evidence="1">
    <location>
        <begin position="12"/>
        <end position="34"/>
    </location>
</feature>
<dbReference type="Proteomes" id="UP000245399">
    <property type="component" value="Chromosome"/>
</dbReference>
<keyword evidence="1" id="KW-0812">Transmembrane</keyword>
<proteinExistence type="predicted"/>
<evidence type="ECO:0000313" key="2">
    <source>
        <dbReference type="EMBL" id="AWL70812.1"/>
    </source>
</evidence>
<keyword evidence="1" id="KW-0472">Membrane</keyword>
<sequence>MGANVPNRGTKTVLSGLLNALMTLYYGLISRVIIRGRSMSTKSESRWRLISILMLTVLVVLIGILVKLD</sequence>
<evidence type="ECO:0000313" key="3">
    <source>
        <dbReference type="Proteomes" id="UP000245399"/>
    </source>
</evidence>
<dbReference type="EMBL" id="CP029449">
    <property type="protein sequence ID" value="AWL70812.1"/>
    <property type="molecule type" value="Genomic_DNA"/>
</dbReference>
<name>A0AB33FW60_SERMA</name>
<evidence type="ECO:0000256" key="1">
    <source>
        <dbReference type="SAM" id="Phobius"/>
    </source>
</evidence>